<dbReference type="PRINTS" id="PR00320">
    <property type="entry name" value="GPROTEINBRPT"/>
</dbReference>
<keyword evidence="2" id="KW-0677">Repeat</keyword>
<feature type="repeat" description="WD" evidence="3">
    <location>
        <begin position="1114"/>
        <end position="1155"/>
    </location>
</feature>
<dbReference type="Proteomes" id="UP000218418">
    <property type="component" value="Chromosome"/>
</dbReference>
<feature type="repeat" description="WD" evidence="3">
    <location>
        <begin position="863"/>
        <end position="904"/>
    </location>
</feature>
<dbReference type="Pfam" id="PF00400">
    <property type="entry name" value="WD40"/>
    <property type="match status" value="12"/>
</dbReference>
<dbReference type="InterPro" id="IPR019775">
    <property type="entry name" value="WD40_repeat_CS"/>
</dbReference>
<dbReference type="InterPro" id="IPR027417">
    <property type="entry name" value="P-loop_NTPase"/>
</dbReference>
<feature type="repeat" description="WD" evidence="3">
    <location>
        <begin position="779"/>
        <end position="820"/>
    </location>
</feature>
<dbReference type="OrthoDB" id="567898at2"/>
<evidence type="ECO:0000256" key="1">
    <source>
        <dbReference type="ARBA" id="ARBA00022574"/>
    </source>
</evidence>
<dbReference type="PANTHER" id="PTHR19879:SF9">
    <property type="entry name" value="TRANSCRIPTION INITIATION FACTOR TFIID SUBUNIT 5"/>
    <property type="match status" value="1"/>
</dbReference>
<dbReference type="InterPro" id="IPR036322">
    <property type="entry name" value="WD40_repeat_dom_sf"/>
</dbReference>
<dbReference type="PROSITE" id="PS50082">
    <property type="entry name" value="WD_REPEATS_2"/>
    <property type="match status" value="13"/>
</dbReference>
<keyword evidence="1 3" id="KW-0853">WD repeat</keyword>
<dbReference type="EMBL" id="AP018227">
    <property type="protein sequence ID" value="BAY86171.1"/>
    <property type="molecule type" value="Genomic_DNA"/>
</dbReference>
<organism evidence="5 6">
    <name type="scientific">Calothrix parasitica NIES-267</name>
    <dbReference type="NCBI Taxonomy" id="1973488"/>
    <lineage>
        <taxon>Bacteria</taxon>
        <taxon>Bacillati</taxon>
        <taxon>Cyanobacteriota</taxon>
        <taxon>Cyanophyceae</taxon>
        <taxon>Nostocales</taxon>
        <taxon>Calotrichaceae</taxon>
        <taxon>Calothrix</taxon>
    </lineage>
</organism>
<feature type="repeat" description="WD" evidence="3">
    <location>
        <begin position="693"/>
        <end position="734"/>
    </location>
</feature>
<feature type="repeat" description="WD" evidence="3">
    <location>
        <begin position="651"/>
        <end position="692"/>
    </location>
</feature>
<feature type="repeat" description="WD" evidence="3">
    <location>
        <begin position="1030"/>
        <end position="1071"/>
    </location>
</feature>
<dbReference type="Pfam" id="PF00931">
    <property type="entry name" value="NB-ARC"/>
    <property type="match status" value="1"/>
</dbReference>
<evidence type="ECO:0000313" key="6">
    <source>
        <dbReference type="Proteomes" id="UP000218418"/>
    </source>
</evidence>
<dbReference type="SUPFAM" id="SSF52540">
    <property type="entry name" value="P-loop containing nucleoside triphosphate hydrolases"/>
    <property type="match status" value="1"/>
</dbReference>
<reference evidence="5 6" key="1">
    <citation type="submission" date="2017-06" db="EMBL/GenBank/DDBJ databases">
        <title>Genome sequencing of cyanobaciteial culture collection at National Institute for Environmental Studies (NIES).</title>
        <authorList>
            <person name="Hirose Y."/>
            <person name="Shimura Y."/>
            <person name="Fujisawa T."/>
            <person name="Nakamura Y."/>
            <person name="Kawachi M."/>
        </authorList>
    </citation>
    <scope>NUCLEOTIDE SEQUENCE [LARGE SCALE GENOMIC DNA]</scope>
    <source>
        <strain evidence="5 6">NIES-267</strain>
    </source>
</reference>
<accession>A0A1Z4LYF4</accession>
<dbReference type="PROSITE" id="PS50294">
    <property type="entry name" value="WD_REPEATS_REGION"/>
    <property type="match status" value="11"/>
</dbReference>
<evidence type="ECO:0000256" key="2">
    <source>
        <dbReference type="ARBA" id="ARBA00022737"/>
    </source>
</evidence>
<evidence type="ECO:0000313" key="5">
    <source>
        <dbReference type="EMBL" id="BAY86171.1"/>
    </source>
</evidence>
<gene>
    <name evidence="5" type="ORF">NIES267_56770</name>
</gene>
<dbReference type="CDD" id="cd00200">
    <property type="entry name" value="WD40"/>
    <property type="match status" value="2"/>
</dbReference>
<dbReference type="AlphaFoldDB" id="A0A1Z4LYF4"/>
<dbReference type="InterPro" id="IPR002182">
    <property type="entry name" value="NB-ARC"/>
</dbReference>
<dbReference type="SUPFAM" id="SSF50978">
    <property type="entry name" value="WD40 repeat-like"/>
    <property type="match status" value="2"/>
</dbReference>
<dbReference type="GO" id="GO:0043531">
    <property type="term" value="F:ADP binding"/>
    <property type="evidence" value="ECO:0007669"/>
    <property type="project" value="InterPro"/>
</dbReference>
<feature type="repeat" description="WD" evidence="3">
    <location>
        <begin position="568"/>
        <end position="608"/>
    </location>
</feature>
<evidence type="ECO:0000256" key="3">
    <source>
        <dbReference type="PROSITE-ProRule" id="PRU00221"/>
    </source>
</evidence>
<keyword evidence="6" id="KW-1185">Reference proteome</keyword>
<dbReference type="PANTHER" id="PTHR19879">
    <property type="entry name" value="TRANSCRIPTION INITIATION FACTOR TFIID"/>
    <property type="match status" value="1"/>
</dbReference>
<dbReference type="InterPro" id="IPR003593">
    <property type="entry name" value="AAA+_ATPase"/>
</dbReference>
<feature type="repeat" description="WD" evidence="3">
    <location>
        <begin position="947"/>
        <end position="988"/>
    </location>
</feature>
<protein>
    <submittedName>
        <fullName evidence="5">WD-40 repeat protein</fullName>
    </submittedName>
</protein>
<dbReference type="PROSITE" id="PS00678">
    <property type="entry name" value="WD_REPEATS_1"/>
    <property type="match status" value="12"/>
</dbReference>
<feature type="repeat" description="WD" evidence="3">
    <location>
        <begin position="821"/>
        <end position="862"/>
    </location>
</feature>
<dbReference type="PRINTS" id="PR00364">
    <property type="entry name" value="DISEASERSIST"/>
</dbReference>
<dbReference type="SMART" id="SM00320">
    <property type="entry name" value="WD40"/>
    <property type="match status" value="14"/>
</dbReference>
<dbReference type="SUPFAM" id="SSF50998">
    <property type="entry name" value="Quinoprotein alcohol dehydrogenase-like"/>
    <property type="match status" value="1"/>
</dbReference>
<dbReference type="InterPro" id="IPR011047">
    <property type="entry name" value="Quinoprotein_ADH-like_sf"/>
</dbReference>
<dbReference type="InterPro" id="IPR015943">
    <property type="entry name" value="WD40/YVTN_repeat-like_dom_sf"/>
</dbReference>
<feature type="repeat" description="WD" evidence="3">
    <location>
        <begin position="609"/>
        <end position="650"/>
    </location>
</feature>
<sequence length="1191" mass="133638">MIRNRGVILTLKGLNKLEDARIQASNRNNTWMSYEEIELEIRERTNIKNLSRATIRKIFKNLVPVDKESLESIFKYFNTDLLECDYTKIIHPNNDSESRNTPEYYLGEAPDTSVFYGRSNEISQLEDWVLKERCRLVALLGIGGIGKTTLAAKLGREVQKEFDVVVWRSLQNAPSVEEYLSSILQFFPSALKKDTVIPKNFDEKLSKLMDFLENYRCLLILDNVETIFNSSSQPGKYRRGYEGYGQLFNCIGEVAHQSCLLLTSREKPREIIPLEGENTLVKCLKIQGLNPNDGRELFKQKGQFIGTEQEWELLLQHYGGNPLALKMVASGVKELFDGRISPILEFLEQGMLIFDDISNLLERQFQRLWVVEKNVIYWLAINREPVSITKLISDVATFVSKRDLLRAVKSLLERSLIERSGDNFFLQPVVLEYTTERLVEGVCQELLEEKTASLQLFKTHALVKATSKDYIRETQKKLIVEPLVDKLSTGLCSTMTVTLLQNVLEKQRHEPEIISGYAAGNVINLLAYMQVDLRGYNLSNLIVWQADLQNISLAKTNFQNSVFDKSVFTTTLREIYRLTLSPDGILATSHADGNISLWEIASGKNLLTLKGHFSFTFGLAFSSDGKILATGGHDNLVKLWDMETGECLRTLDKHTAPVWSVSFSPDGKTLASGSSDNSIRFWDVGSGRCSKVLDGHSNCVMSVSWSGDGSTLVSGSRDGNLRLWDIETGNCIQTILEDEVPLMTAQFSPDGQTIAFVGAYTDNPLNIWDIEQNRCIQKLSGHQDFIYSLCFSHDGRFIATASYDYDIRLWDLEQSTCIKIFQGHTSQVNAIAFSEDDEMLISGSLDYSVRFWDISKGVCVKTLGGYNFEIQSVLFAPNRQILATGGTDSSIRVWDIVSGSLSKILLGHTDAVWSFCFSPDGKLLASCSHDKTIKLWNIDTGNCIATINGDIGRVRSVTFSESGKILAAVGEDKNIELWNIHERKLIRRLLGQTDIFWSASFSPTDILATGDWDGQLQLWDVEKGECIRTLSGHTGWITSLAWSPDGKILASSSYDKSIRLWDTSNFTCLKVLAEHTGNVWSISFSPDGRYIASASEDKTVRLWDMNDFSCAEVLNSYSSGVCSADFNYPGNILANTSKDNSIQLWDTKTWNCINTLKIDQLCEGMNINGVTGLTPAQRGELLALGAVENNQ</sequence>
<dbReference type="SMART" id="SM00382">
    <property type="entry name" value="AAA"/>
    <property type="match status" value="1"/>
</dbReference>
<feature type="repeat" description="WD" evidence="3">
    <location>
        <begin position="1072"/>
        <end position="1113"/>
    </location>
</feature>
<dbReference type="InterPro" id="IPR001680">
    <property type="entry name" value="WD40_rpt"/>
</dbReference>
<dbReference type="Gene3D" id="2.130.10.10">
    <property type="entry name" value="YVTN repeat-like/Quinoprotein amine dehydrogenase"/>
    <property type="match status" value="7"/>
</dbReference>
<evidence type="ECO:0000259" key="4">
    <source>
        <dbReference type="SMART" id="SM00382"/>
    </source>
</evidence>
<feature type="domain" description="AAA+ ATPase" evidence="4">
    <location>
        <begin position="133"/>
        <end position="292"/>
    </location>
</feature>
<feature type="repeat" description="WD" evidence="3">
    <location>
        <begin position="905"/>
        <end position="946"/>
    </location>
</feature>
<proteinExistence type="predicted"/>
<name>A0A1Z4LYF4_9CYAN</name>
<dbReference type="InterPro" id="IPR020472">
    <property type="entry name" value="WD40_PAC1"/>
</dbReference>
<dbReference type="Gene3D" id="3.40.50.300">
    <property type="entry name" value="P-loop containing nucleotide triphosphate hydrolases"/>
    <property type="match status" value="1"/>
</dbReference>
<feature type="repeat" description="WD" evidence="3">
    <location>
        <begin position="989"/>
        <end position="1029"/>
    </location>
</feature>